<dbReference type="InterPro" id="IPR012171">
    <property type="entry name" value="Fatty_acid_desaturase"/>
</dbReference>
<evidence type="ECO:0000256" key="5">
    <source>
        <dbReference type="ARBA" id="ARBA00022832"/>
    </source>
</evidence>
<keyword evidence="7" id="KW-0443">Lipid metabolism</keyword>
<comment type="similarity">
    <text evidence="3">Belongs to the fatty acid desaturase type 1 family.</text>
</comment>
<sequence length="459" mass="52246">MATWVLSECGLKPLPPAFPRPRIGAVSCKSSKVRFLNTNNGVSVTDLKFQPTSFPSCCSLRERKKSWELKVSAPLRVASIEEDNERREKINGEEEPEFNPGAPPPFTLADIRAAIPKHCWVKDPWKSMSYVLRDVTVVFGLAAAAAYLNNWVVWPLYWAAQGTMFWALFVLGHDCGHGSFSNNHKLNSVVGHLLHSSILVPYHGWRISHRTHHQNHGHVENDESWHPLPEKIYRNLDNMTKTLRFTLPFPMLAYPFYLWSRSPGKTGSHFDPKSDLFVPSERKDIITSTACWTAMAALLVGLGFVMGPIQLLKLYGIPYWIFVMWLDFVTYLHHHGHEDKLPWYRGKEWSYLRGGLTTLDRDYGLINNIHHDIGTHVIHHLFPQIPHYHLVEATEAAKPVFGKYYKEPKKSAPLPFHLIGELIRSLGKDHFVSDTGDVVYYQTDPKLTASSSSSSSESN</sequence>
<dbReference type="CDD" id="cd03507">
    <property type="entry name" value="Delta12-FADS-like"/>
    <property type="match status" value="1"/>
</dbReference>
<dbReference type="Proteomes" id="UP000634136">
    <property type="component" value="Unassembled WGS sequence"/>
</dbReference>
<reference evidence="13" key="1">
    <citation type="submission" date="2020-09" db="EMBL/GenBank/DDBJ databases">
        <title>Genome-Enabled Discovery of Anthraquinone Biosynthesis in Senna tora.</title>
        <authorList>
            <person name="Kang S.-H."/>
            <person name="Pandey R.P."/>
            <person name="Lee C.-M."/>
            <person name="Sim J.-S."/>
            <person name="Jeong J.-T."/>
            <person name="Choi B.-S."/>
            <person name="Jung M."/>
            <person name="Ginzburg D."/>
            <person name="Zhao K."/>
            <person name="Won S.Y."/>
            <person name="Oh T.-J."/>
            <person name="Yu Y."/>
            <person name="Kim N.-H."/>
            <person name="Lee O.R."/>
            <person name="Lee T.-H."/>
            <person name="Bashyal P."/>
            <person name="Kim T.-S."/>
            <person name="Lee W.-H."/>
            <person name="Kawkins C."/>
            <person name="Kim C.-K."/>
            <person name="Kim J.S."/>
            <person name="Ahn B.O."/>
            <person name="Rhee S.Y."/>
            <person name="Sohng J.K."/>
        </authorList>
    </citation>
    <scope>NUCLEOTIDE SEQUENCE</scope>
    <source>
        <tissue evidence="13">Leaf</tissue>
    </source>
</reference>
<keyword evidence="5" id="KW-0276">Fatty acid metabolism</keyword>
<dbReference type="Pfam" id="PF11960">
    <property type="entry name" value="DUF3474"/>
    <property type="match status" value="1"/>
</dbReference>
<evidence type="ECO:0000256" key="7">
    <source>
        <dbReference type="ARBA" id="ARBA00023098"/>
    </source>
</evidence>
<dbReference type="EMBL" id="JAAIUW010000001">
    <property type="protein sequence ID" value="KAF7845351.1"/>
    <property type="molecule type" value="Genomic_DNA"/>
</dbReference>
<dbReference type="Pfam" id="PF00487">
    <property type="entry name" value="FA_desaturase"/>
    <property type="match status" value="1"/>
</dbReference>
<evidence type="ECO:0000256" key="4">
    <source>
        <dbReference type="ARBA" id="ARBA00022516"/>
    </source>
</evidence>
<keyword evidence="14" id="KW-1185">Reference proteome</keyword>
<evidence type="ECO:0000256" key="1">
    <source>
        <dbReference type="ARBA" id="ARBA00004370"/>
    </source>
</evidence>
<proteinExistence type="inferred from homology"/>
<comment type="pathway">
    <text evidence="2">Lipid metabolism.</text>
</comment>
<keyword evidence="9" id="KW-0275">Fatty acid biosynthesis</keyword>
<evidence type="ECO:0000256" key="2">
    <source>
        <dbReference type="ARBA" id="ARBA00005189"/>
    </source>
</evidence>
<dbReference type="InterPro" id="IPR005804">
    <property type="entry name" value="FA_desaturase_dom"/>
</dbReference>
<name>A0A835CJB6_9FABA</name>
<evidence type="ECO:0000256" key="8">
    <source>
        <dbReference type="ARBA" id="ARBA00023136"/>
    </source>
</evidence>
<organism evidence="13 14">
    <name type="scientific">Senna tora</name>
    <dbReference type="NCBI Taxonomy" id="362788"/>
    <lineage>
        <taxon>Eukaryota</taxon>
        <taxon>Viridiplantae</taxon>
        <taxon>Streptophyta</taxon>
        <taxon>Embryophyta</taxon>
        <taxon>Tracheophyta</taxon>
        <taxon>Spermatophyta</taxon>
        <taxon>Magnoliopsida</taxon>
        <taxon>eudicotyledons</taxon>
        <taxon>Gunneridae</taxon>
        <taxon>Pentapetalae</taxon>
        <taxon>rosids</taxon>
        <taxon>fabids</taxon>
        <taxon>Fabales</taxon>
        <taxon>Fabaceae</taxon>
        <taxon>Caesalpinioideae</taxon>
        <taxon>Cassia clade</taxon>
        <taxon>Senna</taxon>
    </lineage>
</organism>
<evidence type="ECO:0000313" key="14">
    <source>
        <dbReference type="Proteomes" id="UP000634136"/>
    </source>
</evidence>
<dbReference type="InterPro" id="IPR021863">
    <property type="entry name" value="FAS_N"/>
</dbReference>
<feature type="transmembrane region" description="Helical" evidence="10">
    <location>
        <begin position="290"/>
        <end position="311"/>
    </location>
</feature>
<dbReference type="OrthoDB" id="1461976at2759"/>
<accession>A0A835CJB6</accession>
<evidence type="ECO:0000313" key="13">
    <source>
        <dbReference type="EMBL" id="KAF7845351.1"/>
    </source>
</evidence>
<evidence type="ECO:0000256" key="3">
    <source>
        <dbReference type="ARBA" id="ARBA00009295"/>
    </source>
</evidence>
<keyword evidence="10" id="KW-0812">Transmembrane</keyword>
<keyword evidence="6" id="KW-0560">Oxidoreductase</keyword>
<feature type="transmembrane region" description="Helical" evidence="10">
    <location>
        <begin position="130"/>
        <end position="148"/>
    </location>
</feature>
<dbReference type="AlphaFoldDB" id="A0A835CJB6"/>
<evidence type="ECO:0000256" key="9">
    <source>
        <dbReference type="ARBA" id="ARBA00023160"/>
    </source>
</evidence>
<dbReference type="PANTHER" id="PTHR32100">
    <property type="entry name" value="OMEGA-6 FATTY ACID DESATURASE, CHLOROPLASTIC"/>
    <property type="match status" value="1"/>
</dbReference>
<evidence type="ECO:0000256" key="6">
    <source>
        <dbReference type="ARBA" id="ARBA00023002"/>
    </source>
</evidence>
<dbReference type="GO" id="GO:0016717">
    <property type="term" value="F:oxidoreductase activity, acting on paired donors, with oxidation of a pair of donors resulting in the reduction of molecular oxygen to two molecules of water"/>
    <property type="evidence" value="ECO:0007669"/>
    <property type="project" value="InterPro"/>
</dbReference>
<evidence type="ECO:0000256" key="10">
    <source>
        <dbReference type="SAM" id="Phobius"/>
    </source>
</evidence>
<dbReference type="GO" id="GO:0006633">
    <property type="term" value="P:fatty acid biosynthetic process"/>
    <property type="evidence" value="ECO:0007669"/>
    <property type="project" value="UniProtKB-KW"/>
</dbReference>
<dbReference type="GO" id="GO:0016020">
    <property type="term" value="C:membrane"/>
    <property type="evidence" value="ECO:0007669"/>
    <property type="project" value="UniProtKB-SubCell"/>
</dbReference>
<evidence type="ECO:0000259" key="11">
    <source>
        <dbReference type="Pfam" id="PF00487"/>
    </source>
</evidence>
<gene>
    <name evidence="13" type="ORF">G2W53_002256</name>
</gene>
<protein>
    <submittedName>
        <fullName evidence="13">Omega-3 fatty acid desaturase, chloroplastic-like</fullName>
    </submittedName>
</protein>
<feature type="domain" description="Fatty acid desaturase N-terminal" evidence="12">
    <location>
        <begin position="1"/>
        <end position="143"/>
    </location>
</feature>
<keyword evidence="10" id="KW-1133">Transmembrane helix</keyword>
<keyword evidence="4" id="KW-0444">Lipid biosynthesis</keyword>
<comment type="caution">
    <text evidence="13">The sequence shown here is derived from an EMBL/GenBank/DDBJ whole genome shotgun (WGS) entry which is preliminary data.</text>
</comment>
<keyword evidence="8 10" id="KW-0472">Membrane</keyword>
<evidence type="ECO:0000259" key="12">
    <source>
        <dbReference type="Pfam" id="PF11960"/>
    </source>
</evidence>
<feature type="domain" description="Fatty acid desaturase" evidence="11">
    <location>
        <begin position="150"/>
        <end position="405"/>
    </location>
</feature>
<comment type="subcellular location">
    <subcellularLocation>
        <location evidence="1">Membrane</location>
    </subcellularLocation>
</comment>